<evidence type="ECO:0000313" key="2">
    <source>
        <dbReference type="Proteomes" id="UP001193035"/>
    </source>
</evidence>
<dbReference type="Proteomes" id="UP001193035">
    <property type="component" value="Unassembled WGS sequence"/>
</dbReference>
<protein>
    <recommendedName>
        <fullName evidence="3">Secreted protein</fullName>
    </recommendedName>
</protein>
<name>A0ABY2WTQ3_9RHOB</name>
<comment type="caution">
    <text evidence="1">The sequence shown here is derived from an EMBL/GenBank/DDBJ whole genome shotgun (WGS) entry which is preliminary data.</text>
</comment>
<keyword evidence="2" id="KW-1185">Reference proteome</keyword>
<organism evidence="1 2">
    <name type="scientific">Ruegeria sediminis</name>
    <dbReference type="NCBI Taxonomy" id="2583820"/>
    <lineage>
        <taxon>Bacteria</taxon>
        <taxon>Pseudomonadati</taxon>
        <taxon>Pseudomonadota</taxon>
        <taxon>Alphaproteobacteria</taxon>
        <taxon>Rhodobacterales</taxon>
        <taxon>Roseobacteraceae</taxon>
        <taxon>Ruegeria</taxon>
    </lineage>
</organism>
<gene>
    <name evidence="1" type="ORF">FGK63_17695</name>
</gene>
<dbReference type="EMBL" id="VCPD01000007">
    <property type="protein sequence ID" value="TMV04912.1"/>
    <property type="molecule type" value="Genomic_DNA"/>
</dbReference>
<evidence type="ECO:0008006" key="3">
    <source>
        <dbReference type="Google" id="ProtNLM"/>
    </source>
</evidence>
<proteinExistence type="predicted"/>
<dbReference type="RefSeq" id="WP_138844742.1">
    <property type="nucleotide sequence ID" value="NZ_VCPD01000007.1"/>
</dbReference>
<sequence length="87" mass="9323">MSGSVLLCVVAGAALAQTPKPPSRSECICMAVCQTLANPGRVVTQPGRGCPNIHDELIYDNMARCVCCPTPRQPERKGEFGRESPNH</sequence>
<reference evidence="1 2" key="1">
    <citation type="submission" date="2019-05" db="EMBL/GenBank/DDBJ databases">
        <title>Ruegeria sp. nov., isolated from tidal flat.</title>
        <authorList>
            <person name="Kim W."/>
        </authorList>
    </citation>
    <scope>NUCLEOTIDE SEQUENCE [LARGE SCALE GENOMIC DNA]</scope>
    <source>
        <strain evidence="1 2">CAU 1488</strain>
    </source>
</reference>
<accession>A0ABY2WTQ3</accession>
<evidence type="ECO:0000313" key="1">
    <source>
        <dbReference type="EMBL" id="TMV04912.1"/>
    </source>
</evidence>